<name>A0A918EC48_9PSEU</name>
<keyword evidence="8 10" id="KW-0472">Membrane</keyword>
<evidence type="ECO:0000256" key="5">
    <source>
        <dbReference type="ARBA" id="ARBA00022692"/>
    </source>
</evidence>
<evidence type="ECO:0000256" key="10">
    <source>
        <dbReference type="HAMAP-Rule" id="MF_00115"/>
    </source>
</evidence>
<keyword evidence="4 10" id="KW-1003">Cell membrane</keyword>
<comment type="function">
    <text evidence="10">Channel that opens in response to stretch forces in the membrane lipid bilayer. May participate in the regulation of osmotic pressure changes within the cell.</text>
</comment>
<evidence type="ECO:0000256" key="7">
    <source>
        <dbReference type="ARBA" id="ARBA00023065"/>
    </source>
</evidence>
<dbReference type="InterPro" id="IPR036019">
    <property type="entry name" value="MscL_channel"/>
</dbReference>
<dbReference type="PANTHER" id="PTHR30266">
    <property type="entry name" value="MECHANOSENSITIVE CHANNEL MSCL"/>
    <property type="match status" value="1"/>
</dbReference>
<proteinExistence type="inferred from homology"/>
<dbReference type="GO" id="GO:0008381">
    <property type="term" value="F:mechanosensitive monoatomic ion channel activity"/>
    <property type="evidence" value="ECO:0007669"/>
    <property type="project" value="UniProtKB-UniRule"/>
</dbReference>
<feature type="transmembrane region" description="Helical" evidence="10">
    <location>
        <begin position="12"/>
        <end position="34"/>
    </location>
</feature>
<dbReference type="InterPro" id="IPR019823">
    <property type="entry name" value="Mechanosensitive_channel_CS"/>
</dbReference>
<evidence type="ECO:0000256" key="2">
    <source>
        <dbReference type="ARBA" id="ARBA00007254"/>
    </source>
</evidence>
<feature type="region of interest" description="Disordered" evidence="11">
    <location>
        <begin position="136"/>
        <end position="182"/>
    </location>
</feature>
<dbReference type="HAMAP" id="MF_00115">
    <property type="entry name" value="MscL"/>
    <property type="match status" value="1"/>
</dbReference>
<sequence length="182" mass="18773">MIKGFKDFLMRGNVIDLAVAVVIGAAFGAIVTAFTNNLINPIVAVFGGQNVDGLAVQLVDKNEKTLMDFGALITAVINFLIVAAVVYFVFVMPMNKIKERRKRGEEAGPSEPTEVELLMEIRDLLIRQGGAPAGAVGGIGGPSTASARVEQLGTAHPGYRGPGGPGGPAAHGGPSGPAGPRR</sequence>
<dbReference type="InterPro" id="IPR001185">
    <property type="entry name" value="MS_channel"/>
</dbReference>
<evidence type="ECO:0000256" key="4">
    <source>
        <dbReference type="ARBA" id="ARBA00022475"/>
    </source>
</evidence>
<dbReference type="EMBL" id="BMRG01000001">
    <property type="protein sequence ID" value="GGP33781.1"/>
    <property type="molecule type" value="Genomic_DNA"/>
</dbReference>
<dbReference type="InterPro" id="IPR037673">
    <property type="entry name" value="MSC/AndL"/>
</dbReference>
<protein>
    <recommendedName>
        <fullName evidence="10">Large-conductance mechanosensitive channel</fullName>
    </recommendedName>
</protein>
<dbReference type="PRINTS" id="PR01264">
    <property type="entry name" value="MECHCHANNEL"/>
</dbReference>
<evidence type="ECO:0000256" key="11">
    <source>
        <dbReference type="SAM" id="MobiDB-lite"/>
    </source>
</evidence>
<dbReference type="RefSeq" id="WP_189220946.1">
    <property type="nucleotide sequence ID" value="NZ_BMRG01000001.1"/>
</dbReference>
<dbReference type="NCBIfam" id="TIGR00220">
    <property type="entry name" value="mscL"/>
    <property type="match status" value="1"/>
</dbReference>
<evidence type="ECO:0000256" key="6">
    <source>
        <dbReference type="ARBA" id="ARBA00022989"/>
    </source>
</evidence>
<evidence type="ECO:0000256" key="3">
    <source>
        <dbReference type="ARBA" id="ARBA00022448"/>
    </source>
</evidence>
<dbReference type="GO" id="GO:0005886">
    <property type="term" value="C:plasma membrane"/>
    <property type="evidence" value="ECO:0007669"/>
    <property type="project" value="UniProtKB-SubCell"/>
</dbReference>
<keyword evidence="3 10" id="KW-0813">Transport</keyword>
<feature type="transmembrane region" description="Helical" evidence="10">
    <location>
        <begin position="69"/>
        <end position="92"/>
    </location>
</feature>
<feature type="compositionally biased region" description="Gly residues" evidence="11">
    <location>
        <begin position="160"/>
        <end position="176"/>
    </location>
</feature>
<evidence type="ECO:0000313" key="13">
    <source>
        <dbReference type="Proteomes" id="UP000639606"/>
    </source>
</evidence>
<dbReference type="Pfam" id="PF01741">
    <property type="entry name" value="MscL"/>
    <property type="match status" value="1"/>
</dbReference>
<organism evidence="12 13">
    <name type="scientific">Saccharothrix coeruleofusca</name>
    <dbReference type="NCBI Taxonomy" id="33919"/>
    <lineage>
        <taxon>Bacteria</taxon>
        <taxon>Bacillati</taxon>
        <taxon>Actinomycetota</taxon>
        <taxon>Actinomycetes</taxon>
        <taxon>Pseudonocardiales</taxon>
        <taxon>Pseudonocardiaceae</taxon>
        <taxon>Saccharothrix</taxon>
    </lineage>
</organism>
<comment type="subunit">
    <text evidence="10">Homopentamer.</text>
</comment>
<evidence type="ECO:0000256" key="9">
    <source>
        <dbReference type="ARBA" id="ARBA00023303"/>
    </source>
</evidence>
<dbReference type="Proteomes" id="UP000639606">
    <property type="component" value="Unassembled WGS sequence"/>
</dbReference>
<dbReference type="PANTHER" id="PTHR30266:SF2">
    <property type="entry name" value="LARGE-CONDUCTANCE MECHANOSENSITIVE CHANNEL"/>
    <property type="match status" value="1"/>
</dbReference>
<gene>
    <name evidence="10" type="primary">mscL</name>
    <name evidence="12" type="ORF">GCM10010185_00080</name>
</gene>
<comment type="subcellular location">
    <subcellularLocation>
        <location evidence="1 10">Cell membrane</location>
        <topology evidence="1 10">Multi-pass membrane protein</topology>
    </subcellularLocation>
</comment>
<dbReference type="Gene3D" id="1.10.1200.120">
    <property type="entry name" value="Large-conductance mechanosensitive channel, MscL, domain 1"/>
    <property type="match status" value="1"/>
</dbReference>
<dbReference type="PROSITE" id="PS01327">
    <property type="entry name" value="MSCL"/>
    <property type="match status" value="1"/>
</dbReference>
<keyword evidence="6 10" id="KW-1133">Transmembrane helix</keyword>
<dbReference type="SUPFAM" id="SSF81330">
    <property type="entry name" value="Gated mechanosensitive channel"/>
    <property type="match status" value="1"/>
</dbReference>
<comment type="similarity">
    <text evidence="2 10">Belongs to the MscL family.</text>
</comment>
<evidence type="ECO:0000256" key="8">
    <source>
        <dbReference type="ARBA" id="ARBA00023136"/>
    </source>
</evidence>
<keyword evidence="7 10" id="KW-0406">Ion transport</keyword>
<dbReference type="AlphaFoldDB" id="A0A918EC48"/>
<accession>A0A918EC48</accession>
<keyword evidence="13" id="KW-1185">Reference proteome</keyword>
<evidence type="ECO:0000313" key="12">
    <source>
        <dbReference type="EMBL" id="GGP33781.1"/>
    </source>
</evidence>
<keyword evidence="5 10" id="KW-0812">Transmembrane</keyword>
<evidence type="ECO:0000256" key="1">
    <source>
        <dbReference type="ARBA" id="ARBA00004651"/>
    </source>
</evidence>
<reference evidence="12" key="2">
    <citation type="submission" date="2020-09" db="EMBL/GenBank/DDBJ databases">
        <authorList>
            <person name="Sun Q."/>
            <person name="Ohkuma M."/>
        </authorList>
    </citation>
    <scope>NUCLEOTIDE SEQUENCE</scope>
    <source>
        <strain evidence="12">JCM 3313</strain>
    </source>
</reference>
<keyword evidence="9 10" id="KW-0407">Ion channel</keyword>
<comment type="caution">
    <text evidence="12">The sequence shown here is derived from an EMBL/GenBank/DDBJ whole genome shotgun (WGS) entry which is preliminary data.</text>
</comment>
<reference evidence="12" key="1">
    <citation type="journal article" date="2014" name="Int. J. Syst. Evol. Microbiol.">
        <title>Complete genome sequence of Corynebacterium casei LMG S-19264T (=DSM 44701T), isolated from a smear-ripened cheese.</title>
        <authorList>
            <consortium name="US DOE Joint Genome Institute (JGI-PGF)"/>
            <person name="Walter F."/>
            <person name="Albersmeier A."/>
            <person name="Kalinowski J."/>
            <person name="Ruckert C."/>
        </authorList>
    </citation>
    <scope>NUCLEOTIDE SEQUENCE</scope>
    <source>
        <strain evidence="12">JCM 3313</strain>
    </source>
</reference>